<organism evidence="1">
    <name type="scientific">Timema poppense</name>
    <name type="common">Walking stick</name>
    <dbReference type="NCBI Taxonomy" id="170557"/>
    <lineage>
        <taxon>Eukaryota</taxon>
        <taxon>Metazoa</taxon>
        <taxon>Ecdysozoa</taxon>
        <taxon>Arthropoda</taxon>
        <taxon>Hexapoda</taxon>
        <taxon>Insecta</taxon>
        <taxon>Pterygota</taxon>
        <taxon>Neoptera</taxon>
        <taxon>Polyneoptera</taxon>
        <taxon>Phasmatodea</taxon>
        <taxon>Timematodea</taxon>
        <taxon>Timematoidea</taxon>
        <taxon>Timematidae</taxon>
        <taxon>Timema</taxon>
    </lineage>
</organism>
<proteinExistence type="predicted"/>
<accession>A0A7R9CV02</accession>
<dbReference type="EMBL" id="OD001320">
    <property type="protein sequence ID" value="CAD7401436.1"/>
    <property type="molecule type" value="Genomic_DNA"/>
</dbReference>
<evidence type="ECO:0000313" key="1">
    <source>
        <dbReference type="EMBL" id="CAD7401436.1"/>
    </source>
</evidence>
<reference evidence="1" key="1">
    <citation type="submission" date="2020-11" db="EMBL/GenBank/DDBJ databases">
        <authorList>
            <person name="Tran Van P."/>
        </authorList>
    </citation>
    <scope>NUCLEOTIDE SEQUENCE</scope>
</reference>
<gene>
    <name evidence="1" type="ORF">TPSB3V08_LOCUS3099</name>
</gene>
<dbReference type="AlphaFoldDB" id="A0A7R9CV02"/>
<name>A0A7R9CV02_TIMPO</name>
<sequence>MLSIISSGNRGWCSSAVLIHEPPLVLSNNFYSSITKAWVVAWSNRLLPMMWRLRFESQLGVCCTFCELDQTCLQLVKKVSNSFLPHGGNLGPIQRDEQIFAWAMAGPSSRLNDSDILDYLDTIDSDSDFVNESDSNITSDENYMDDEDYREILSPEQPLPLHFPFQELTRPKHMSPPDSLPIFSYVPSARKKSQKNPVPLSSFATARGQEVPAKRPEAKRMTKLEIITTYNKFMCGIDTSDMKLYTYLDERRTVRYWNKIDFNIIARMVYKENYQGPGKLKTRYRYTVSIIEGLGEEWLSVKNNMVSRETRGPRVVNFEAYSFLEKPPPVHPTEIQTSAVELNMLANYATEAGKISLMASLVLTDSSQLTSDGFEKLPEQIMYPYAEPYDLQNHVIDHIRTCVLDTTSNDGDLKCFTIQQIVLAVIPCFLKIGTCTSCVTVIVREDYRPEECYNALVVNIDNRSGTKRAKIGSYAYKHPNVGVKYAVINVDVSDNVPIQPVTSINIREKEIEDTFQRMPSDSQLAEKANAQQEQLNKLNEVIDQIKKEKDCPTEVFLNKTIPGRNVAVVILPCPFRFGRLRHSCPAQFADIVPGLATTGARRMGTPTALARLFVCGYVFFMTLVAWHPGSRPPLSPLGVALRIARAVSRTRTSRRQNADPWSPDAASTASPKAAVSRITCVSQNRTAATIRTRTQYGSWSSARLRDFQPRGLRVRSSGSTAPYARGDNDTSTFINITIINCFQPVVGFRKHTTKS</sequence>
<protein>
    <submittedName>
        <fullName evidence="1">Uncharacterized protein</fullName>
    </submittedName>
</protein>